<dbReference type="Pfam" id="PF17784">
    <property type="entry name" value="Sulfotransfer_4"/>
    <property type="match status" value="1"/>
</dbReference>
<evidence type="ECO:0000256" key="1">
    <source>
        <dbReference type="SAM" id="Phobius"/>
    </source>
</evidence>
<evidence type="ECO:0000313" key="3">
    <source>
        <dbReference type="Proteomes" id="UP000554235"/>
    </source>
</evidence>
<reference evidence="2 3" key="1">
    <citation type="submission" date="2020-01" db="EMBL/GenBank/DDBJ databases">
        <title>Identification and distribution of gene clusters putatively required for synthesis of sphingolipid metabolism inhibitors in phylogenetically diverse species of the filamentous fungus Fusarium.</title>
        <authorList>
            <person name="Kim H.-S."/>
            <person name="Busman M."/>
            <person name="Brown D.W."/>
            <person name="Divon H."/>
            <person name="Uhlig S."/>
            <person name="Proctor R.H."/>
        </authorList>
    </citation>
    <scope>NUCLEOTIDE SEQUENCE [LARGE SCALE GENOMIC DNA]</scope>
    <source>
        <strain evidence="2 3">NRRL 20459</strain>
    </source>
</reference>
<dbReference type="InterPro" id="IPR040632">
    <property type="entry name" value="Sulfotransfer_4"/>
</dbReference>
<dbReference type="PANTHER" id="PTHR36978:SF4">
    <property type="entry name" value="P-LOOP CONTAINING NUCLEOSIDE TRIPHOSPHATE HYDROLASE PROTEIN"/>
    <property type="match status" value="1"/>
</dbReference>
<dbReference type="InterPro" id="IPR027417">
    <property type="entry name" value="P-loop_NTPase"/>
</dbReference>
<dbReference type="Proteomes" id="UP000554235">
    <property type="component" value="Unassembled WGS sequence"/>
</dbReference>
<protein>
    <recommendedName>
        <fullName evidence="4">P-loop containing nucleoside triphosphate hydrolase protein</fullName>
    </recommendedName>
</protein>
<keyword evidence="1" id="KW-0472">Membrane</keyword>
<keyword evidence="1" id="KW-1133">Transmembrane helix</keyword>
<accession>A0A8H4P6P5</accession>
<organism evidence="2 3">
    <name type="scientific">Fusarium albosuccineum</name>
    <dbReference type="NCBI Taxonomy" id="1237068"/>
    <lineage>
        <taxon>Eukaryota</taxon>
        <taxon>Fungi</taxon>
        <taxon>Dikarya</taxon>
        <taxon>Ascomycota</taxon>
        <taxon>Pezizomycotina</taxon>
        <taxon>Sordariomycetes</taxon>
        <taxon>Hypocreomycetidae</taxon>
        <taxon>Hypocreales</taxon>
        <taxon>Nectriaceae</taxon>
        <taxon>Fusarium</taxon>
        <taxon>Fusarium decemcellulare species complex</taxon>
    </lineage>
</organism>
<comment type="caution">
    <text evidence="2">The sequence shown here is derived from an EMBL/GenBank/DDBJ whole genome shotgun (WGS) entry which is preliminary data.</text>
</comment>
<sequence length="286" mass="32323">MSEKQIRLSSGPQPPNRPLKVLSVGLPRTGSYSMCLALSELGYKDVYHCMYTLDNLEHWMFFGQASDRVFPMLPSYNGQGMTAADWDELFGPCEAITDIAGPFVESLLRSFPEAKVVLCERSFERWEPSVTQLLKSNFGPVQNFIRDWVEPLTRGKGQTSYVENLQKMLLGWSRSQNLDEAISNLREVYDRHNDTVKELVPPENLLLYKLGSGWEPLCEFLGRDVPDAPFPHGNEGAALAKTIWNKQVREVKKAAPTMGLYLGGFIAALLALRFGWMYWGSWMASS</sequence>
<evidence type="ECO:0000313" key="2">
    <source>
        <dbReference type="EMBL" id="KAF4458116.1"/>
    </source>
</evidence>
<dbReference type="OrthoDB" id="408152at2759"/>
<dbReference type="EMBL" id="JAADYS010002548">
    <property type="protein sequence ID" value="KAF4458116.1"/>
    <property type="molecule type" value="Genomic_DNA"/>
</dbReference>
<keyword evidence="1" id="KW-0812">Transmembrane</keyword>
<name>A0A8H4P6P5_9HYPO</name>
<gene>
    <name evidence="2" type="ORF">FALBO_15071</name>
</gene>
<feature type="transmembrane region" description="Helical" evidence="1">
    <location>
        <begin position="259"/>
        <end position="279"/>
    </location>
</feature>
<proteinExistence type="predicted"/>
<dbReference type="SUPFAM" id="SSF52540">
    <property type="entry name" value="P-loop containing nucleoside triphosphate hydrolases"/>
    <property type="match status" value="1"/>
</dbReference>
<evidence type="ECO:0008006" key="4">
    <source>
        <dbReference type="Google" id="ProtNLM"/>
    </source>
</evidence>
<dbReference type="PANTHER" id="PTHR36978">
    <property type="entry name" value="P-LOOP CONTAINING NUCLEOTIDE TRIPHOSPHATE HYDROLASE"/>
    <property type="match status" value="1"/>
</dbReference>
<dbReference type="AlphaFoldDB" id="A0A8H4P6P5"/>
<keyword evidence="3" id="KW-1185">Reference proteome</keyword>
<dbReference type="Gene3D" id="3.40.50.300">
    <property type="entry name" value="P-loop containing nucleotide triphosphate hydrolases"/>
    <property type="match status" value="1"/>
</dbReference>